<proteinExistence type="predicted"/>
<comment type="caution">
    <text evidence="1">The sequence shown here is derived from an EMBL/GenBank/DDBJ whole genome shotgun (WGS) entry which is preliminary data.</text>
</comment>
<organism evidence="1">
    <name type="scientific">marine sediment metagenome</name>
    <dbReference type="NCBI Taxonomy" id="412755"/>
    <lineage>
        <taxon>unclassified sequences</taxon>
        <taxon>metagenomes</taxon>
        <taxon>ecological metagenomes</taxon>
    </lineage>
</organism>
<name>A0A0F9DVJ4_9ZZZZ</name>
<reference evidence="1" key="1">
    <citation type="journal article" date="2015" name="Nature">
        <title>Complex archaea that bridge the gap between prokaryotes and eukaryotes.</title>
        <authorList>
            <person name="Spang A."/>
            <person name="Saw J.H."/>
            <person name="Jorgensen S.L."/>
            <person name="Zaremba-Niedzwiedzka K."/>
            <person name="Martijn J."/>
            <person name="Lind A.E."/>
            <person name="van Eijk R."/>
            <person name="Schleper C."/>
            <person name="Guy L."/>
            <person name="Ettema T.J."/>
        </authorList>
    </citation>
    <scope>NUCLEOTIDE SEQUENCE</scope>
</reference>
<accession>A0A0F9DVJ4</accession>
<sequence length="111" mass="11803">MEDVAVVQSASVERSYALVITMEQSDVNVNPALVGVSNDALYHNGSPAGCNPQHGTDSPLLLSADTYDLYHGGMIPTLIRLTETTAYRSGVPEVTGPIWPSRCRAGWGALT</sequence>
<gene>
    <name evidence="1" type="ORF">LCGC14_2442800</name>
</gene>
<protein>
    <submittedName>
        <fullName evidence="1">Uncharacterized protein</fullName>
    </submittedName>
</protein>
<evidence type="ECO:0000313" key="1">
    <source>
        <dbReference type="EMBL" id="KKL21701.1"/>
    </source>
</evidence>
<dbReference type="EMBL" id="LAZR01037629">
    <property type="protein sequence ID" value="KKL21701.1"/>
    <property type="molecule type" value="Genomic_DNA"/>
</dbReference>
<dbReference type="AlphaFoldDB" id="A0A0F9DVJ4"/>